<gene>
    <name evidence="2" type="ORF">LMG22037_05923</name>
</gene>
<organism evidence="2 3">
    <name type="scientific">Paraburkholderia phenoliruptrix</name>
    <dbReference type="NCBI Taxonomy" id="252970"/>
    <lineage>
        <taxon>Bacteria</taxon>
        <taxon>Pseudomonadati</taxon>
        <taxon>Pseudomonadota</taxon>
        <taxon>Betaproteobacteria</taxon>
        <taxon>Burkholderiales</taxon>
        <taxon>Burkholderiaceae</taxon>
        <taxon>Paraburkholderia</taxon>
    </lineage>
</organism>
<dbReference type="Proteomes" id="UP000494249">
    <property type="component" value="Unassembled WGS sequence"/>
</dbReference>
<dbReference type="EMBL" id="CADIKB010000050">
    <property type="protein sequence ID" value="CAB3735024.1"/>
    <property type="molecule type" value="Genomic_DNA"/>
</dbReference>
<reference evidence="2 3" key="1">
    <citation type="submission" date="2020-04" db="EMBL/GenBank/DDBJ databases">
        <authorList>
            <person name="De Canck E."/>
        </authorList>
    </citation>
    <scope>NUCLEOTIDE SEQUENCE [LARGE SCALE GENOMIC DNA]</scope>
    <source>
        <strain evidence="2 3">LMG 22037</strain>
    </source>
</reference>
<proteinExistence type="predicted"/>
<keyword evidence="1" id="KW-0812">Transmembrane</keyword>
<sequence length="84" mass="8972">MVLQAIGLAMLPALTLQMMMFVMSPGASARAAYADSWRKTGKVATHLFALQRGQDQRIAIAAFGTVAFYVALAGALDIATRFAH</sequence>
<protein>
    <submittedName>
        <fullName evidence="2">Uncharacterized protein</fullName>
    </submittedName>
</protein>
<evidence type="ECO:0000256" key="1">
    <source>
        <dbReference type="SAM" id="Phobius"/>
    </source>
</evidence>
<name>A0A6J5CGD0_9BURK</name>
<evidence type="ECO:0000313" key="3">
    <source>
        <dbReference type="Proteomes" id="UP000494249"/>
    </source>
</evidence>
<keyword evidence="1" id="KW-1133">Transmembrane helix</keyword>
<feature type="transmembrane region" description="Helical" evidence="1">
    <location>
        <begin position="58"/>
        <end position="79"/>
    </location>
</feature>
<accession>A0A6J5CGD0</accession>
<keyword evidence="1" id="KW-0472">Membrane</keyword>
<dbReference type="RefSeq" id="WP_035477225.1">
    <property type="nucleotide sequence ID" value="NZ_CADFGL010000048.1"/>
</dbReference>
<dbReference type="AlphaFoldDB" id="A0A6J5CGD0"/>
<evidence type="ECO:0000313" key="2">
    <source>
        <dbReference type="EMBL" id="CAB3735024.1"/>
    </source>
</evidence>